<feature type="region of interest" description="Disordered" evidence="1">
    <location>
        <begin position="67"/>
        <end position="102"/>
    </location>
</feature>
<organism evidence="2">
    <name type="scientific">Pseudo-nitzschia australis</name>
    <dbReference type="NCBI Taxonomy" id="44445"/>
    <lineage>
        <taxon>Eukaryota</taxon>
        <taxon>Sar</taxon>
        <taxon>Stramenopiles</taxon>
        <taxon>Ochrophyta</taxon>
        <taxon>Bacillariophyta</taxon>
        <taxon>Bacillariophyceae</taxon>
        <taxon>Bacillariophycidae</taxon>
        <taxon>Bacillariales</taxon>
        <taxon>Bacillariaceae</taxon>
        <taxon>Pseudo-nitzschia</taxon>
    </lineage>
</organism>
<accession>A0A7S4A913</accession>
<evidence type="ECO:0000256" key="1">
    <source>
        <dbReference type="SAM" id="MobiDB-lite"/>
    </source>
</evidence>
<reference evidence="2" key="1">
    <citation type="submission" date="2021-01" db="EMBL/GenBank/DDBJ databases">
        <authorList>
            <person name="Corre E."/>
            <person name="Pelletier E."/>
            <person name="Niang G."/>
            <person name="Scheremetjew M."/>
            <person name="Finn R."/>
            <person name="Kale V."/>
            <person name="Holt S."/>
            <person name="Cochrane G."/>
            <person name="Meng A."/>
            <person name="Brown T."/>
            <person name="Cohen L."/>
        </authorList>
    </citation>
    <scope>NUCLEOTIDE SEQUENCE</scope>
    <source>
        <strain evidence="2">10249 10 AB</strain>
    </source>
</reference>
<name>A0A7S4A913_9STRA</name>
<proteinExistence type="predicted"/>
<evidence type="ECO:0000313" key="2">
    <source>
        <dbReference type="EMBL" id="CAE0707669.1"/>
    </source>
</evidence>
<dbReference type="EMBL" id="HBIX01000490">
    <property type="protein sequence ID" value="CAE0707669.1"/>
    <property type="molecule type" value="Transcribed_RNA"/>
</dbReference>
<dbReference type="AlphaFoldDB" id="A0A7S4A913"/>
<protein>
    <submittedName>
        <fullName evidence="2">Uncharacterized protein</fullName>
    </submittedName>
</protein>
<sequence>MAVENYQIRITVGYVRTVDADVAEPSFFVLSSSTVRHGTSRLQHSRIIIVVISWESIKSHCALSHHMTTASTTTRKNKNKNNPTRRNAVTVRSECDGIDNEY</sequence>
<feature type="compositionally biased region" description="Low complexity" evidence="1">
    <location>
        <begin position="68"/>
        <end position="87"/>
    </location>
</feature>
<gene>
    <name evidence="2" type="ORF">PAUS00366_LOCUS389</name>
</gene>